<reference evidence="1 2" key="1">
    <citation type="journal article" date="2023" name="Sci. Data">
        <title>Genome assembly of the Korean intertidal mud-creeper Batillaria attramentaria.</title>
        <authorList>
            <person name="Patra A.K."/>
            <person name="Ho P.T."/>
            <person name="Jun S."/>
            <person name="Lee S.J."/>
            <person name="Kim Y."/>
            <person name="Won Y.J."/>
        </authorList>
    </citation>
    <scope>NUCLEOTIDE SEQUENCE [LARGE SCALE GENOMIC DNA]</scope>
    <source>
        <strain evidence="1">Wonlab-2016</strain>
    </source>
</reference>
<gene>
    <name evidence="1" type="ORF">BaRGS_00028075</name>
</gene>
<evidence type="ECO:0000313" key="1">
    <source>
        <dbReference type="EMBL" id="KAK7480707.1"/>
    </source>
</evidence>
<evidence type="ECO:0000313" key="2">
    <source>
        <dbReference type="Proteomes" id="UP001519460"/>
    </source>
</evidence>
<organism evidence="1 2">
    <name type="scientific">Batillaria attramentaria</name>
    <dbReference type="NCBI Taxonomy" id="370345"/>
    <lineage>
        <taxon>Eukaryota</taxon>
        <taxon>Metazoa</taxon>
        <taxon>Spiralia</taxon>
        <taxon>Lophotrochozoa</taxon>
        <taxon>Mollusca</taxon>
        <taxon>Gastropoda</taxon>
        <taxon>Caenogastropoda</taxon>
        <taxon>Sorbeoconcha</taxon>
        <taxon>Cerithioidea</taxon>
        <taxon>Batillariidae</taxon>
        <taxon>Batillaria</taxon>
    </lineage>
</organism>
<keyword evidence="2" id="KW-1185">Reference proteome</keyword>
<dbReference type="EMBL" id="JACVVK020000276">
    <property type="protein sequence ID" value="KAK7480707.1"/>
    <property type="molecule type" value="Genomic_DNA"/>
</dbReference>
<accession>A0ABD0K1H5</accession>
<proteinExistence type="predicted"/>
<protein>
    <submittedName>
        <fullName evidence="1">Uncharacterized protein</fullName>
    </submittedName>
</protein>
<name>A0ABD0K1H5_9CAEN</name>
<sequence>MWVARVSEYGRQLHKHTSGSLVPGCATWSPHVLTVTRELTIGNLSVIPRHDAGGFRDILESTRNARPSLEDVGSQIRPA</sequence>
<comment type="caution">
    <text evidence="1">The sequence shown here is derived from an EMBL/GenBank/DDBJ whole genome shotgun (WGS) entry which is preliminary data.</text>
</comment>
<dbReference type="AlphaFoldDB" id="A0ABD0K1H5"/>
<dbReference type="Proteomes" id="UP001519460">
    <property type="component" value="Unassembled WGS sequence"/>
</dbReference>